<evidence type="ECO:0000313" key="4">
    <source>
        <dbReference type="EMBL" id="KAF5372190.1"/>
    </source>
</evidence>
<dbReference type="AlphaFoldDB" id="A0A8H5GWH2"/>
<dbReference type="InterPro" id="IPR000782">
    <property type="entry name" value="FAS1_domain"/>
</dbReference>
<evidence type="ECO:0000256" key="1">
    <source>
        <dbReference type="ARBA" id="ARBA00022729"/>
    </source>
</evidence>
<dbReference type="PROSITE" id="PS50213">
    <property type="entry name" value="FAS1"/>
    <property type="match status" value="1"/>
</dbReference>
<evidence type="ECO:0000256" key="2">
    <source>
        <dbReference type="SAM" id="SignalP"/>
    </source>
</evidence>
<sequence length="208" mass="22951">MRLHILSLFLLPLVSASFGPESSSSRQNLLPNQQIPMAAPNEPDYTPKVNTQPTLTDLLTIESSASIFYSYARDTEASRMFDDVSTKLTLLAPTNKAVMALARKPHQGPERPDEDIVISEEQFDRESKENIRRWVSAHIIPQSLPLLQLGSLDTLLDGKSISISKDKHAGSSAPEWQKVLVEDGLRITGMKEAANGVLYILDGTIDPN</sequence>
<evidence type="ECO:0000259" key="3">
    <source>
        <dbReference type="PROSITE" id="PS50213"/>
    </source>
</evidence>
<reference evidence="4 5" key="1">
    <citation type="journal article" date="2020" name="ISME J.">
        <title>Uncovering the hidden diversity of litter-decomposition mechanisms in mushroom-forming fungi.</title>
        <authorList>
            <person name="Floudas D."/>
            <person name="Bentzer J."/>
            <person name="Ahren D."/>
            <person name="Johansson T."/>
            <person name="Persson P."/>
            <person name="Tunlid A."/>
        </authorList>
    </citation>
    <scope>NUCLEOTIDE SEQUENCE [LARGE SCALE GENOMIC DNA]</scope>
    <source>
        <strain evidence="4 5">CBS 291.85</strain>
    </source>
</reference>
<evidence type="ECO:0000313" key="5">
    <source>
        <dbReference type="Proteomes" id="UP000559256"/>
    </source>
</evidence>
<gene>
    <name evidence="4" type="ORF">D9758_005041</name>
</gene>
<dbReference type="OrthoDB" id="5551751at2759"/>
<protein>
    <recommendedName>
        <fullName evidence="3">FAS1 domain-containing protein</fullName>
    </recommendedName>
</protein>
<dbReference type="Gene3D" id="2.30.180.10">
    <property type="entry name" value="FAS1 domain"/>
    <property type="match status" value="1"/>
</dbReference>
<dbReference type="InterPro" id="IPR036378">
    <property type="entry name" value="FAS1_dom_sf"/>
</dbReference>
<dbReference type="SUPFAM" id="SSF82153">
    <property type="entry name" value="FAS1 domain"/>
    <property type="match status" value="1"/>
</dbReference>
<feature type="signal peptide" evidence="2">
    <location>
        <begin position="1"/>
        <end position="16"/>
    </location>
</feature>
<feature type="chain" id="PRO_5034897260" description="FAS1 domain-containing protein" evidence="2">
    <location>
        <begin position="17"/>
        <end position="208"/>
    </location>
</feature>
<proteinExistence type="predicted"/>
<dbReference type="InterPro" id="IPR040200">
    <property type="entry name" value="Mug57-like"/>
</dbReference>
<dbReference type="Pfam" id="PF02469">
    <property type="entry name" value="Fasciclin"/>
    <property type="match status" value="1"/>
</dbReference>
<accession>A0A8H5GWH2</accession>
<dbReference type="EMBL" id="JAACJM010000006">
    <property type="protein sequence ID" value="KAF5372190.1"/>
    <property type="molecule type" value="Genomic_DNA"/>
</dbReference>
<organism evidence="4 5">
    <name type="scientific">Tetrapyrgos nigripes</name>
    <dbReference type="NCBI Taxonomy" id="182062"/>
    <lineage>
        <taxon>Eukaryota</taxon>
        <taxon>Fungi</taxon>
        <taxon>Dikarya</taxon>
        <taxon>Basidiomycota</taxon>
        <taxon>Agaricomycotina</taxon>
        <taxon>Agaricomycetes</taxon>
        <taxon>Agaricomycetidae</taxon>
        <taxon>Agaricales</taxon>
        <taxon>Marasmiineae</taxon>
        <taxon>Marasmiaceae</taxon>
        <taxon>Tetrapyrgos</taxon>
    </lineage>
</organism>
<name>A0A8H5GWH2_9AGAR</name>
<dbReference type="SMART" id="SM00554">
    <property type="entry name" value="FAS1"/>
    <property type="match status" value="1"/>
</dbReference>
<keyword evidence="1 2" id="KW-0732">Signal</keyword>
<feature type="domain" description="FAS1" evidence="3">
    <location>
        <begin position="52"/>
        <end position="205"/>
    </location>
</feature>
<keyword evidence="5" id="KW-1185">Reference proteome</keyword>
<dbReference type="PANTHER" id="PTHR28156">
    <property type="entry name" value="FAS1 DOMAIN-CONTAINING PROTEIN YDR262W"/>
    <property type="match status" value="1"/>
</dbReference>
<comment type="caution">
    <text evidence="4">The sequence shown here is derived from an EMBL/GenBank/DDBJ whole genome shotgun (WGS) entry which is preliminary data.</text>
</comment>
<dbReference type="Proteomes" id="UP000559256">
    <property type="component" value="Unassembled WGS sequence"/>
</dbReference>
<dbReference type="PANTHER" id="PTHR28156:SF1">
    <property type="entry name" value="FAS1 DOMAIN-CONTAINING PROTEIN YDR262W"/>
    <property type="match status" value="1"/>
</dbReference>